<comment type="similarity">
    <text evidence="1">Belongs to the Luc7 family.</text>
</comment>
<dbReference type="GO" id="GO:0005685">
    <property type="term" value="C:U1 snRNP"/>
    <property type="evidence" value="ECO:0007669"/>
    <property type="project" value="InterPro"/>
</dbReference>
<protein>
    <submittedName>
        <fullName evidence="4">Putative RNA-binding protein</fullName>
    </submittedName>
</protein>
<evidence type="ECO:0000256" key="1">
    <source>
        <dbReference type="ARBA" id="ARBA00005655"/>
    </source>
</evidence>
<dbReference type="AlphaFoldDB" id="A0A4U5VN46"/>
<evidence type="ECO:0000313" key="5">
    <source>
        <dbReference type="Proteomes" id="UP000298787"/>
    </source>
</evidence>
<organism evidence="4 5">
    <name type="scientific">Collichthys lucidus</name>
    <name type="common">Big head croaker</name>
    <name type="synonym">Sciaena lucida</name>
    <dbReference type="NCBI Taxonomy" id="240159"/>
    <lineage>
        <taxon>Eukaryota</taxon>
        <taxon>Metazoa</taxon>
        <taxon>Chordata</taxon>
        <taxon>Craniata</taxon>
        <taxon>Vertebrata</taxon>
        <taxon>Euteleostomi</taxon>
        <taxon>Actinopterygii</taxon>
        <taxon>Neopterygii</taxon>
        <taxon>Teleostei</taxon>
        <taxon>Neoteleostei</taxon>
        <taxon>Acanthomorphata</taxon>
        <taxon>Eupercaria</taxon>
        <taxon>Sciaenidae</taxon>
        <taxon>Collichthys</taxon>
    </lineage>
</organism>
<keyword evidence="2" id="KW-0175">Coiled coil</keyword>
<evidence type="ECO:0000313" key="4">
    <source>
        <dbReference type="EMBL" id="TKS89977.1"/>
    </source>
</evidence>
<name>A0A4U5VN46_COLLU</name>
<feature type="region of interest" description="Disordered" evidence="3">
    <location>
        <begin position="262"/>
        <end position="284"/>
    </location>
</feature>
<evidence type="ECO:0000256" key="3">
    <source>
        <dbReference type="SAM" id="MobiDB-lite"/>
    </source>
</evidence>
<dbReference type="Pfam" id="PF03194">
    <property type="entry name" value="LUC7"/>
    <property type="match status" value="1"/>
</dbReference>
<dbReference type="STRING" id="240159.A0A4U5VN46"/>
<dbReference type="PANTHER" id="PTHR12375">
    <property type="entry name" value="RNA-BINDING PROTEIN LUC7-RELATED"/>
    <property type="match status" value="1"/>
</dbReference>
<proteinExistence type="inferred from homology"/>
<evidence type="ECO:0000256" key="2">
    <source>
        <dbReference type="SAM" id="Coils"/>
    </source>
</evidence>
<sequence length="401" mass="44837">MSAQAQMRALLDQLMGTARDGDETRQRVKFTDERVCKSHLLNCCPHDILSGTRMDLGECTKIHDLALRADYEIASKERDLFFELDAVDHLESFIADCDRRTELAKKRLAETQEEISAEVAAKAEKVHELNEEIGKLLAKAEQLGAEGNVDEAQKVLQEVEKVRTRKKDAEEEYRNSMPASSFQQQKLRVCEVCSAYLGLHDNDRRLADHFGGKLHLGFIQIREKLDQLKKSKKMGHNVLKMVSPLTGYCVFCFDQENCGRQAGEKKPGAFKETRREGERGKDEKKVSYIYNPSDIYGGPDHGAESIEGPVLVTVEGDARAPHHETGAVRAHVPGRGGGGIAADPALAAVDTVTATSRAPDTSKYTIHTHARKKLHNTFVTGRMFWFSRLQLFQTRRASADT</sequence>
<reference evidence="4 5" key="1">
    <citation type="submission" date="2019-01" db="EMBL/GenBank/DDBJ databases">
        <title>Genome Assembly of Collichthys lucidus.</title>
        <authorList>
            <person name="Cai M."/>
            <person name="Xiao S."/>
        </authorList>
    </citation>
    <scope>NUCLEOTIDE SEQUENCE [LARGE SCALE GENOMIC DNA]</scope>
    <source>
        <strain evidence="4">JT15FE1705JMU</strain>
        <tissue evidence="4">Muscle</tissue>
    </source>
</reference>
<dbReference type="InterPro" id="IPR004882">
    <property type="entry name" value="Luc7-rel"/>
</dbReference>
<dbReference type="EMBL" id="CM014098">
    <property type="protein sequence ID" value="TKS89977.1"/>
    <property type="molecule type" value="Genomic_DNA"/>
</dbReference>
<keyword evidence="5" id="KW-1185">Reference proteome</keyword>
<dbReference type="GO" id="GO:0003729">
    <property type="term" value="F:mRNA binding"/>
    <property type="evidence" value="ECO:0007669"/>
    <property type="project" value="InterPro"/>
</dbReference>
<dbReference type="Proteomes" id="UP000298787">
    <property type="component" value="Chromosome 21"/>
</dbReference>
<feature type="coiled-coil region" evidence="2">
    <location>
        <begin position="94"/>
        <end position="172"/>
    </location>
</feature>
<gene>
    <name evidence="4" type="ORF">D9C73_024107</name>
</gene>
<dbReference type="GO" id="GO:0006376">
    <property type="term" value="P:mRNA splice site recognition"/>
    <property type="evidence" value="ECO:0007669"/>
    <property type="project" value="InterPro"/>
</dbReference>
<accession>A0A4U5VN46</accession>